<feature type="compositionally biased region" description="Low complexity" evidence="2">
    <location>
        <begin position="178"/>
        <end position="188"/>
    </location>
</feature>
<dbReference type="InterPro" id="IPR008828">
    <property type="entry name" value="Sin1/Avo1"/>
</dbReference>
<feature type="compositionally biased region" description="Polar residues" evidence="2">
    <location>
        <begin position="389"/>
        <end position="402"/>
    </location>
</feature>
<dbReference type="GO" id="GO:0005546">
    <property type="term" value="F:phosphatidylinositol-4,5-bisphosphate binding"/>
    <property type="evidence" value="ECO:0007669"/>
    <property type="project" value="TreeGrafter"/>
</dbReference>
<proteinExistence type="inferred from homology"/>
<feature type="compositionally biased region" description="Polar residues" evidence="2">
    <location>
        <begin position="239"/>
        <end position="250"/>
    </location>
</feature>
<evidence type="ECO:0000313" key="7">
    <source>
        <dbReference type="Proteomes" id="UP000094112"/>
    </source>
</evidence>
<feature type="compositionally biased region" description="Polar residues" evidence="2">
    <location>
        <begin position="337"/>
        <end position="349"/>
    </location>
</feature>
<dbReference type="InterPro" id="IPR031567">
    <property type="entry name" value="CRIM_dom"/>
</dbReference>
<dbReference type="InterPro" id="IPR056385">
    <property type="entry name" value="UBL_AVO1/Sin1"/>
</dbReference>
<dbReference type="GO" id="GO:0005886">
    <property type="term" value="C:plasma membrane"/>
    <property type="evidence" value="ECO:0007669"/>
    <property type="project" value="TreeGrafter"/>
</dbReference>
<dbReference type="InterPro" id="IPR031313">
    <property type="entry name" value="Sin1_PH_dom"/>
</dbReference>
<feature type="domain" description="AVO1/Sin1 ubiquitin-like" evidence="5">
    <location>
        <begin position="605"/>
        <end position="692"/>
    </location>
</feature>
<evidence type="ECO:0000259" key="3">
    <source>
        <dbReference type="Pfam" id="PF16978"/>
    </source>
</evidence>
<protein>
    <submittedName>
        <fullName evidence="6">Uncharacterized protein</fullName>
    </submittedName>
</protein>
<evidence type="ECO:0000256" key="2">
    <source>
        <dbReference type="SAM" id="MobiDB-lite"/>
    </source>
</evidence>
<evidence type="ECO:0000259" key="5">
    <source>
        <dbReference type="Pfam" id="PF23164"/>
    </source>
</evidence>
<dbReference type="PANTHER" id="PTHR13335">
    <property type="entry name" value="TARGET OF RAPAMYCIN COMPLEX 2 SUBUNIT MAPKAP1"/>
    <property type="match status" value="1"/>
</dbReference>
<keyword evidence="7" id="KW-1185">Reference proteome</keyword>
<feature type="compositionally biased region" description="Polar residues" evidence="2">
    <location>
        <begin position="369"/>
        <end position="382"/>
    </location>
</feature>
<evidence type="ECO:0000259" key="4">
    <source>
        <dbReference type="Pfam" id="PF16979"/>
    </source>
</evidence>
<feature type="compositionally biased region" description="Low complexity" evidence="2">
    <location>
        <begin position="743"/>
        <end position="760"/>
    </location>
</feature>
<evidence type="ECO:0000313" key="6">
    <source>
        <dbReference type="EMBL" id="ODQ57089.1"/>
    </source>
</evidence>
<feature type="compositionally biased region" description="Polar residues" evidence="2">
    <location>
        <begin position="126"/>
        <end position="150"/>
    </location>
</feature>
<dbReference type="GO" id="GO:0038203">
    <property type="term" value="P:TORC2 signaling"/>
    <property type="evidence" value="ECO:0007669"/>
    <property type="project" value="TreeGrafter"/>
</dbReference>
<dbReference type="RefSeq" id="XP_019036296.1">
    <property type="nucleotide sequence ID" value="XM_019183895.1"/>
</dbReference>
<dbReference type="GeneID" id="30201141"/>
<organism evidence="6 7">
    <name type="scientific">Wickerhamomyces anomalus (strain ATCC 58044 / CBS 1984 / NCYC 433 / NRRL Y-366-8)</name>
    <name type="common">Yeast</name>
    <name type="synonym">Hansenula anomala</name>
    <dbReference type="NCBI Taxonomy" id="683960"/>
    <lineage>
        <taxon>Eukaryota</taxon>
        <taxon>Fungi</taxon>
        <taxon>Dikarya</taxon>
        <taxon>Ascomycota</taxon>
        <taxon>Saccharomycotina</taxon>
        <taxon>Saccharomycetes</taxon>
        <taxon>Phaffomycetales</taxon>
        <taxon>Wickerhamomycetaceae</taxon>
        <taxon>Wickerhamomyces</taxon>
    </lineage>
</organism>
<feature type="domain" description="SIN1-type PH" evidence="4">
    <location>
        <begin position="785"/>
        <end position="887"/>
    </location>
</feature>
<name>A0A1E3NV64_WICAA</name>
<dbReference type="GO" id="GO:0005737">
    <property type="term" value="C:cytoplasm"/>
    <property type="evidence" value="ECO:0007669"/>
    <property type="project" value="TreeGrafter"/>
</dbReference>
<dbReference type="PANTHER" id="PTHR13335:SF1">
    <property type="entry name" value="TARGET OF RAPAMYCIN COMPLEX 2 SUBUNIT MAPKAP1"/>
    <property type="match status" value="1"/>
</dbReference>
<dbReference type="EMBL" id="KV454214">
    <property type="protein sequence ID" value="ODQ57089.1"/>
    <property type="molecule type" value="Genomic_DNA"/>
</dbReference>
<accession>A0A1E3NV64</accession>
<sequence length="897" mass="101932">MALVQDEKFLINYIRAEYLKIADDDQSRRIIRPYTTNETDYPDYPEQQLSQEFNEILTRTESPPIPINVLENTDLMRRLHMSKESLADRIDETDEEEQEPFDHNTLKKQTLESHKPDSKASLATLKFNQSQDTVPAQDPGTLTPQTSETSHIGKKLPSFANTKISYKPPFTKLFRNTSSSNSSAQSSMKSKKERKKPPSDRNQADDGDNETYDNFDEEDNESDDDDEDDDDEDSNFDDQTTTASQANTESDLVDLEAMEDNTASQRQDESGILVDQNYSDLNTASQMDEFNDSKYLYGDNSISSVDDQLLLDSDFSDEDEDDIIDNALLSARLHMMQSKTPSSSATPSRSNRKLSFEKQARPKLRQKRSSSLSVRNQDTSSNDLRHVHSNPNIPDMQRSTSENSIGPLFEKVTVPSEPKLKSQLSEMIYKKYKAENSDPLEYFLFVSGENISNRFDVINMTVYLPQDNTLKLKIRKTVTVFEAIGFILFNVTKQFPKMLKKNKALRNPNKWCLKLIDDDGEPYEGSFGLMDRTKVVSSYGEDEVALIEVSDVEFQSNEIKTPLPVSEAELGGSGTPSPSKSNAIKQTNYFTSIIPKIDNNIKDAATVKVEIYKYPANEDSSFTALEFPLTAKLNEILLKYTKMKGLDPNGYQLKVSGEDYVLDLNDSVSSLDGSYKLEILTKRKTRELQLKKKKILDNSTLPTINSNLTPQSLMVANELPNESDKPQPQSLGKPAVQRRHSFSSKQFSSSFSKHGISSSFKNMNNSRGSLRTPEDSMLPNAVTADYRKYTVWRRLPMSFINRHERSFAIDGEYVYILPKDGKIWYDTNFKTRTFHVSQIVSCKVSKRIPSNFKIVVLKSNGPKRYDFEALNPSEAAEIINRLHKLMEAYKVYNNSAL</sequence>
<reference evidence="6 7" key="1">
    <citation type="journal article" date="2016" name="Proc. Natl. Acad. Sci. U.S.A.">
        <title>Comparative genomics of biotechnologically important yeasts.</title>
        <authorList>
            <person name="Riley R."/>
            <person name="Haridas S."/>
            <person name="Wolfe K.H."/>
            <person name="Lopes M.R."/>
            <person name="Hittinger C.T."/>
            <person name="Goeker M."/>
            <person name="Salamov A.A."/>
            <person name="Wisecaver J.H."/>
            <person name="Long T.M."/>
            <person name="Calvey C.H."/>
            <person name="Aerts A.L."/>
            <person name="Barry K.W."/>
            <person name="Choi C."/>
            <person name="Clum A."/>
            <person name="Coughlan A.Y."/>
            <person name="Deshpande S."/>
            <person name="Douglass A.P."/>
            <person name="Hanson S.J."/>
            <person name="Klenk H.-P."/>
            <person name="LaButti K.M."/>
            <person name="Lapidus A."/>
            <person name="Lindquist E.A."/>
            <person name="Lipzen A.M."/>
            <person name="Meier-Kolthoff J.P."/>
            <person name="Ohm R.A."/>
            <person name="Otillar R.P."/>
            <person name="Pangilinan J.L."/>
            <person name="Peng Y."/>
            <person name="Rokas A."/>
            <person name="Rosa C.A."/>
            <person name="Scheuner C."/>
            <person name="Sibirny A.A."/>
            <person name="Slot J.C."/>
            <person name="Stielow J.B."/>
            <person name="Sun H."/>
            <person name="Kurtzman C.P."/>
            <person name="Blackwell M."/>
            <person name="Grigoriev I.V."/>
            <person name="Jeffries T.W."/>
        </authorList>
    </citation>
    <scope>NUCLEOTIDE SEQUENCE [LARGE SCALE GENOMIC DNA]</scope>
    <source>
        <strain evidence="7">ATCC 58044 / CBS 1984 / NCYC 433 / NRRL Y-366-8</strain>
    </source>
</reference>
<dbReference type="InterPro" id="IPR011993">
    <property type="entry name" value="PH-like_dom_sf"/>
</dbReference>
<evidence type="ECO:0000256" key="1">
    <source>
        <dbReference type="ARBA" id="ARBA00009407"/>
    </source>
</evidence>
<comment type="similarity">
    <text evidence="1">Belongs to the SIN1 family.</text>
</comment>
<dbReference type="OrthoDB" id="241990at2759"/>
<feature type="domain" description="CRIM" evidence="3">
    <location>
        <begin position="421"/>
        <end position="558"/>
    </location>
</feature>
<dbReference type="AlphaFoldDB" id="A0A1E3NV64"/>
<dbReference type="STRING" id="683960.A0A1E3NV64"/>
<dbReference type="GO" id="GO:0031932">
    <property type="term" value="C:TORC2 complex"/>
    <property type="evidence" value="ECO:0007669"/>
    <property type="project" value="InterPro"/>
</dbReference>
<feature type="region of interest" description="Disordered" evidence="2">
    <location>
        <begin position="90"/>
        <end position="253"/>
    </location>
</feature>
<dbReference type="Pfam" id="PF16979">
    <property type="entry name" value="SIN1_PH"/>
    <property type="match status" value="1"/>
</dbReference>
<dbReference type="Pfam" id="PF16978">
    <property type="entry name" value="CRIM"/>
    <property type="match status" value="1"/>
</dbReference>
<dbReference type="Gene3D" id="2.30.29.30">
    <property type="entry name" value="Pleckstrin-homology domain (PH domain)/Phosphotyrosine-binding domain (PTB)"/>
    <property type="match status" value="1"/>
</dbReference>
<feature type="region of interest" description="Disordered" evidence="2">
    <location>
        <begin position="719"/>
        <end position="775"/>
    </location>
</feature>
<dbReference type="Pfam" id="PF23164">
    <property type="entry name" value="UBL_AVO1"/>
    <property type="match status" value="1"/>
</dbReference>
<gene>
    <name evidence="6" type="ORF">WICANDRAFT_65351</name>
</gene>
<feature type="compositionally biased region" description="Basic and acidic residues" evidence="2">
    <location>
        <begin position="100"/>
        <end position="118"/>
    </location>
</feature>
<feature type="compositionally biased region" description="Acidic residues" evidence="2">
    <location>
        <begin position="205"/>
        <end position="236"/>
    </location>
</feature>
<feature type="region of interest" description="Disordered" evidence="2">
    <location>
        <begin position="336"/>
        <end position="402"/>
    </location>
</feature>
<dbReference type="Proteomes" id="UP000094112">
    <property type="component" value="Unassembled WGS sequence"/>
</dbReference>